<feature type="transmembrane region" description="Helical" evidence="8">
    <location>
        <begin position="58"/>
        <end position="82"/>
    </location>
</feature>
<name>A0ABS2A4G9_9ACTN</name>
<evidence type="ECO:0000259" key="9">
    <source>
        <dbReference type="PROSITE" id="PS50850"/>
    </source>
</evidence>
<feature type="transmembrane region" description="Helical" evidence="8">
    <location>
        <begin position="246"/>
        <end position="273"/>
    </location>
</feature>
<evidence type="ECO:0000256" key="7">
    <source>
        <dbReference type="SAM" id="MobiDB-lite"/>
    </source>
</evidence>
<evidence type="ECO:0000313" key="11">
    <source>
        <dbReference type="Proteomes" id="UP000632138"/>
    </source>
</evidence>
<dbReference type="InterPro" id="IPR020846">
    <property type="entry name" value="MFS_dom"/>
</dbReference>
<proteinExistence type="predicted"/>
<feature type="region of interest" description="Disordered" evidence="7">
    <location>
        <begin position="457"/>
        <end position="511"/>
    </location>
</feature>
<evidence type="ECO:0000256" key="5">
    <source>
        <dbReference type="ARBA" id="ARBA00022989"/>
    </source>
</evidence>
<dbReference type="InterPro" id="IPR036259">
    <property type="entry name" value="MFS_trans_sf"/>
</dbReference>
<feature type="transmembrane region" description="Helical" evidence="8">
    <location>
        <begin position="285"/>
        <end position="304"/>
    </location>
</feature>
<feature type="transmembrane region" description="Helical" evidence="8">
    <location>
        <begin position="311"/>
        <end position="331"/>
    </location>
</feature>
<feature type="transmembrane region" description="Helical" evidence="8">
    <location>
        <begin position="160"/>
        <end position="182"/>
    </location>
</feature>
<evidence type="ECO:0000256" key="3">
    <source>
        <dbReference type="ARBA" id="ARBA00022475"/>
    </source>
</evidence>
<evidence type="ECO:0000313" key="10">
    <source>
        <dbReference type="EMBL" id="MBM2614724.1"/>
    </source>
</evidence>
<dbReference type="PANTHER" id="PTHR43045">
    <property type="entry name" value="SHIKIMATE TRANSPORTER"/>
    <property type="match status" value="1"/>
</dbReference>
<dbReference type="InterPro" id="IPR011701">
    <property type="entry name" value="MFS"/>
</dbReference>
<evidence type="ECO:0000256" key="1">
    <source>
        <dbReference type="ARBA" id="ARBA00004651"/>
    </source>
</evidence>
<keyword evidence="11" id="KW-1185">Reference proteome</keyword>
<keyword evidence="3" id="KW-1003">Cell membrane</keyword>
<dbReference type="Pfam" id="PF07690">
    <property type="entry name" value="MFS_1"/>
    <property type="match status" value="1"/>
</dbReference>
<dbReference type="Gene3D" id="1.20.1250.20">
    <property type="entry name" value="MFS general substrate transporter like domains"/>
    <property type="match status" value="2"/>
</dbReference>
<dbReference type="Proteomes" id="UP000632138">
    <property type="component" value="Unassembled WGS sequence"/>
</dbReference>
<keyword evidence="2" id="KW-0813">Transport</keyword>
<reference evidence="10 11" key="1">
    <citation type="submission" date="2021-01" db="EMBL/GenBank/DDBJ databases">
        <title>Actinoplanes sp. nov. LDG1-06 isolated from lichen.</title>
        <authorList>
            <person name="Saeng-In P."/>
            <person name="Phongsopitanun W."/>
            <person name="Kanchanasin P."/>
            <person name="Yuki M."/>
            <person name="Kudo T."/>
            <person name="Ohkuma M."/>
            <person name="Tanasupawat S."/>
        </authorList>
    </citation>
    <scope>NUCLEOTIDE SEQUENCE [LARGE SCALE GENOMIC DNA]</scope>
    <source>
        <strain evidence="10 11">LDG1-06</strain>
    </source>
</reference>
<organism evidence="10 11">
    <name type="scientific">Paractinoplanes ovalisporus</name>
    <dbReference type="NCBI Taxonomy" id="2810368"/>
    <lineage>
        <taxon>Bacteria</taxon>
        <taxon>Bacillati</taxon>
        <taxon>Actinomycetota</taxon>
        <taxon>Actinomycetes</taxon>
        <taxon>Micromonosporales</taxon>
        <taxon>Micromonosporaceae</taxon>
        <taxon>Paractinoplanes</taxon>
    </lineage>
</organism>
<evidence type="ECO:0000256" key="8">
    <source>
        <dbReference type="SAM" id="Phobius"/>
    </source>
</evidence>
<dbReference type="RefSeq" id="WP_203374593.1">
    <property type="nucleotide sequence ID" value="NZ_JAENHP010000001.1"/>
</dbReference>
<dbReference type="CDD" id="cd17369">
    <property type="entry name" value="MFS_ShiA_like"/>
    <property type="match status" value="1"/>
</dbReference>
<feature type="transmembrane region" description="Helical" evidence="8">
    <location>
        <begin position="94"/>
        <end position="115"/>
    </location>
</feature>
<dbReference type="EMBL" id="JAENHP010000001">
    <property type="protein sequence ID" value="MBM2614724.1"/>
    <property type="molecule type" value="Genomic_DNA"/>
</dbReference>
<evidence type="ECO:0000256" key="2">
    <source>
        <dbReference type="ARBA" id="ARBA00022448"/>
    </source>
</evidence>
<protein>
    <submittedName>
        <fullName evidence="10">MHS family MFS transporter</fullName>
    </submittedName>
</protein>
<keyword evidence="6 8" id="KW-0472">Membrane</keyword>
<comment type="subcellular location">
    <subcellularLocation>
        <location evidence="1">Cell membrane</location>
        <topology evidence="1">Multi-pass membrane protein</topology>
    </subcellularLocation>
</comment>
<evidence type="ECO:0000256" key="4">
    <source>
        <dbReference type="ARBA" id="ARBA00022692"/>
    </source>
</evidence>
<dbReference type="PROSITE" id="PS50850">
    <property type="entry name" value="MFS"/>
    <property type="match status" value="1"/>
</dbReference>
<keyword evidence="5 8" id="KW-1133">Transmembrane helix</keyword>
<sequence length="511" mass="54468">MTDISERATPVQRSTRDLTRAAVSGWLGTAMEFMDFQLYSLAAAIVFNHIFFPDVSPAIGLIAAMATYGVGYVARLAGAVYFGRMGDRIGRKRVLFITITMMGASTTLIGVLPTYQAIGILAPMLLVLLRLIQGFGAGAEIAGATVMLAEYAPPKRRGLIASLVSLGTNSGTLAASGLWAILVAVLSEQQLLSWGWRLPFLLSFILMIFAVWMRRNLKESPVFEEREAKTAPPIEAAVKQRKGRSFFLALGLRFGQAGNSGLVQTFLVGYIATDLAVSKSVPTTSIVWGSLLGFATVPLIGLLGDRVGRRPVYIALSILTMLFAVPMLLLITSGSTAGIMAGMILGLNVGVLGLFSLESVTMAELFGARNRFTQLALAKEIGGILATAIGPVTAAALTAWTGHWWPIAAMLIVYSAITLVSAVLSPETRGRDLVRLEDASSSEPVRLESSEPVRLEEPFASVRSEDASLSDAVRSEDASLSDAVRSEDASSSESVRSGDASSSEPELREAR</sequence>
<gene>
    <name evidence="10" type="ORF">JIG36_04040</name>
</gene>
<dbReference type="SUPFAM" id="SSF103473">
    <property type="entry name" value="MFS general substrate transporter"/>
    <property type="match status" value="1"/>
</dbReference>
<feature type="transmembrane region" description="Helical" evidence="8">
    <location>
        <begin position="403"/>
        <end position="425"/>
    </location>
</feature>
<feature type="transmembrane region" description="Helical" evidence="8">
    <location>
        <begin position="194"/>
        <end position="213"/>
    </location>
</feature>
<feature type="compositionally biased region" description="Low complexity" evidence="7">
    <location>
        <begin position="489"/>
        <end position="504"/>
    </location>
</feature>
<evidence type="ECO:0000256" key="6">
    <source>
        <dbReference type="ARBA" id="ARBA00023136"/>
    </source>
</evidence>
<accession>A0ABS2A4G9</accession>
<feature type="transmembrane region" description="Helical" evidence="8">
    <location>
        <begin position="377"/>
        <end position="397"/>
    </location>
</feature>
<feature type="transmembrane region" description="Helical" evidence="8">
    <location>
        <begin position="127"/>
        <end position="148"/>
    </location>
</feature>
<dbReference type="PANTHER" id="PTHR43045:SF4">
    <property type="entry name" value="TRANSPORTER YDFJ-RELATED"/>
    <property type="match status" value="1"/>
</dbReference>
<feature type="domain" description="Major facilitator superfamily (MFS) profile" evidence="9">
    <location>
        <begin position="21"/>
        <end position="429"/>
    </location>
</feature>
<keyword evidence="4 8" id="KW-0812">Transmembrane</keyword>
<feature type="transmembrane region" description="Helical" evidence="8">
    <location>
        <begin position="337"/>
        <end position="357"/>
    </location>
</feature>
<comment type="caution">
    <text evidence="10">The sequence shown here is derived from an EMBL/GenBank/DDBJ whole genome shotgun (WGS) entry which is preliminary data.</text>
</comment>